<dbReference type="Proteomes" id="UP000037069">
    <property type="component" value="Unassembled WGS sequence"/>
</dbReference>
<protein>
    <submittedName>
        <fullName evidence="8">Protein I'm not dead yet</fullName>
    </submittedName>
</protein>
<evidence type="ECO:0000256" key="4">
    <source>
        <dbReference type="ARBA" id="ARBA00022692"/>
    </source>
</evidence>
<keyword evidence="9" id="KW-1185">Reference proteome</keyword>
<feature type="transmembrane region" description="Helical" evidence="7">
    <location>
        <begin position="100"/>
        <end position="118"/>
    </location>
</feature>
<dbReference type="InterPro" id="IPR001898">
    <property type="entry name" value="SLC13A/DASS"/>
</dbReference>
<evidence type="ECO:0000313" key="8">
    <source>
        <dbReference type="EMBL" id="KNC27883.1"/>
    </source>
</evidence>
<feature type="transmembrane region" description="Helical" evidence="7">
    <location>
        <begin position="255"/>
        <end position="276"/>
    </location>
</feature>
<dbReference type="Pfam" id="PF00939">
    <property type="entry name" value="Na_sulph_symp"/>
    <property type="match status" value="1"/>
</dbReference>
<dbReference type="PANTHER" id="PTHR10283:SF82">
    <property type="entry name" value="SOLUTE CARRIER FAMILY 13 MEMBER 2"/>
    <property type="match status" value="1"/>
</dbReference>
<organism evidence="8 9">
    <name type="scientific">Lucilia cuprina</name>
    <name type="common">Green bottle fly</name>
    <name type="synonym">Australian sheep blowfly</name>
    <dbReference type="NCBI Taxonomy" id="7375"/>
    <lineage>
        <taxon>Eukaryota</taxon>
        <taxon>Metazoa</taxon>
        <taxon>Ecdysozoa</taxon>
        <taxon>Arthropoda</taxon>
        <taxon>Hexapoda</taxon>
        <taxon>Insecta</taxon>
        <taxon>Pterygota</taxon>
        <taxon>Neoptera</taxon>
        <taxon>Endopterygota</taxon>
        <taxon>Diptera</taxon>
        <taxon>Brachycera</taxon>
        <taxon>Muscomorpha</taxon>
        <taxon>Oestroidea</taxon>
        <taxon>Calliphoridae</taxon>
        <taxon>Luciliinae</taxon>
        <taxon>Lucilia</taxon>
    </lineage>
</organism>
<comment type="subcellular location">
    <subcellularLocation>
        <location evidence="1">Membrane</location>
        <topology evidence="1">Multi-pass membrane protein</topology>
    </subcellularLocation>
</comment>
<evidence type="ECO:0000256" key="3">
    <source>
        <dbReference type="ARBA" id="ARBA00022448"/>
    </source>
</evidence>
<dbReference type="OrthoDB" id="6493944at2759"/>
<evidence type="ECO:0000256" key="1">
    <source>
        <dbReference type="ARBA" id="ARBA00004141"/>
    </source>
</evidence>
<gene>
    <name evidence="8" type="ORF">FF38_03468</name>
</gene>
<keyword evidence="3" id="KW-0813">Transport</keyword>
<proteinExistence type="inferred from homology"/>
<name>A0A0L0C679_LUCCU</name>
<sequence>MEIEAGERAPLSGCSKVTTFIANHWKGLVVFLVPLLCLPVMLMNNTPEYRCMYLLIVMAIFWVTEALPLYVTSMIPIVAFPVMGIMSSDQTCRLYFKDTLVMFMGGIMVALAIEYCNLHKRLALRVIQIVGCSPRRLHFGLIFVTMFLSMWISNAACTAMMCPIIQAVLEELQQQGLCKMNREPQYQIVGNNKKNGEEEPPYPSKVTLCYFLGVAYASSMGGCGTVIGTATNLTFKGIYESRFPTSTETLDFPTFMFYSVPSMLIYTGLMFLWLQYHYMGLFRPKSKEAEEVKLGNQGADVARKVIDQRYKELGPMSAHEIQVMILFIIMVIMYFTRKPGIFPGWADWLDAKDIRNSMPTIFVVIMCFMLPANYAFMRYCCNRRNLELPTAPTPSLITWKFIQSKVPWGLVFLLGGGFALAEGSKVSGMATLIGNALIGLKALPHAVLLFVIIIVAVVLTAFSSNVAIANIMVPVLAEMSIAIEIHPLYLILPAGLACSMAFHLPVSTPPNALVAGYANIRTKDMAIAGIGPTVISIIVLFVFCQTWGLVVYPNLTTFPDWARTIALNATH</sequence>
<dbReference type="GO" id="GO:0015137">
    <property type="term" value="F:citrate transmembrane transporter activity"/>
    <property type="evidence" value="ECO:0007669"/>
    <property type="project" value="TreeGrafter"/>
</dbReference>
<dbReference type="InterPro" id="IPR031312">
    <property type="entry name" value="Na/sul_symport_CS"/>
</dbReference>
<comment type="caution">
    <text evidence="8">The sequence shown here is derived from an EMBL/GenBank/DDBJ whole genome shotgun (WGS) entry which is preliminary data.</text>
</comment>
<dbReference type="AlphaFoldDB" id="A0A0L0C679"/>
<reference evidence="8 9" key="1">
    <citation type="journal article" date="2015" name="Nat. Commun.">
        <title>Lucilia cuprina genome unlocks parasitic fly biology to underpin future interventions.</title>
        <authorList>
            <person name="Anstead C.A."/>
            <person name="Korhonen P.K."/>
            <person name="Young N.D."/>
            <person name="Hall R.S."/>
            <person name="Jex A.R."/>
            <person name="Murali S.C."/>
            <person name="Hughes D.S."/>
            <person name="Lee S.F."/>
            <person name="Perry T."/>
            <person name="Stroehlein A.J."/>
            <person name="Ansell B.R."/>
            <person name="Breugelmans B."/>
            <person name="Hofmann A."/>
            <person name="Qu J."/>
            <person name="Dugan S."/>
            <person name="Lee S.L."/>
            <person name="Chao H."/>
            <person name="Dinh H."/>
            <person name="Han Y."/>
            <person name="Doddapaneni H.V."/>
            <person name="Worley K.C."/>
            <person name="Muzny D.M."/>
            <person name="Ioannidis P."/>
            <person name="Waterhouse R.M."/>
            <person name="Zdobnov E.M."/>
            <person name="James P.J."/>
            <person name="Bagnall N.H."/>
            <person name="Kotze A.C."/>
            <person name="Gibbs R.A."/>
            <person name="Richards S."/>
            <person name="Batterham P."/>
            <person name="Gasser R.B."/>
        </authorList>
    </citation>
    <scope>NUCLEOTIDE SEQUENCE [LARGE SCALE GENOMIC DNA]</scope>
    <source>
        <strain evidence="8 9">LS</strain>
        <tissue evidence="8">Full body</tissue>
    </source>
</reference>
<feature type="transmembrane region" description="Helical" evidence="7">
    <location>
        <begin position="25"/>
        <end position="42"/>
    </location>
</feature>
<evidence type="ECO:0000256" key="5">
    <source>
        <dbReference type="ARBA" id="ARBA00022989"/>
    </source>
</evidence>
<feature type="transmembrane region" description="Helical" evidence="7">
    <location>
        <begin position="526"/>
        <end position="552"/>
    </location>
</feature>
<evidence type="ECO:0000256" key="7">
    <source>
        <dbReference type="SAM" id="Phobius"/>
    </source>
</evidence>
<evidence type="ECO:0000256" key="2">
    <source>
        <dbReference type="ARBA" id="ARBA00006772"/>
    </source>
</evidence>
<keyword evidence="5 7" id="KW-1133">Transmembrane helix</keyword>
<feature type="transmembrane region" description="Helical" evidence="7">
    <location>
        <begin position="446"/>
        <end position="476"/>
    </location>
</feature>
<dbReference type="EMBL" id="JRES01000836">
    <property type="protein sequence ID" value="KNC27883.1"/>
    <property type="molecule type" value="Genomic_DNA"/>
</dbReference>
<dbReference type="PANTHER" id="PTHR10283">
    <property type="entry name" value="SOLUTE CARRIER FAMILY 13 MEMBER"/>
    <property type="match status" value="1"/>
</dbReference>
<feature type="transmembrane region" description="Helical" evidence="7">
    <location>
        <begin position="54"/>
        <end position="80"/>
    </location>
</feature>
<dbReference type="OMA" id="ILLWMTT"/>
<comment type="similarity">
    <text evidence="2">Belongs to the SLC13A/DASS transporter (TC 2.A.47) family. NADC subfamily.</text>
</comment>
<dbReference type="STRING" id="7375.A0A0L0C679"/>
<accession>A0A0L0C679</accession>
<dbReference type="PROSITE" id="PS01271">
    <property type="entry name" value="NA_SULFATE"/>
    <property type="match status" value="1"/>
</dbReference>
<keyword evidence="6 7" id="KW-0472">Membrane</keyword>
<dbReference type="GO" id="GO:0015141">
    <property type="term" value="F:succinate transmembrane transporter activity"/>
    <property type="evidence" value="ECO:0007669"/>
    <property type="project" value="TreeGrafter"/>
</dbReference>
<feature type="transmembrane region" description="Helical" evidence="7">
    <location>
        <begin position="356"/>
        <end position="376"/>
    </location>
</feature>
<dbReference type="GO" id="GO:0005886">
    <property type="term" value="C:plasma membrane"/>
    <property type="evidence" value="ECO:0007669"/>
    <property type="project" value="TreeGrafter"/>
</dbReference>
<feature type="transmembrane region" description="Helical" evidence="7">
    <location>
        <begin position="139"/>
        <end position="166"/>
    </location>
</feature>
<evidence type="ECO:0000256" key="6">
    <source>
        <dbReference type="ARBA" id="ARBA00023136"/>
    </source>
</evidence>
<dbReference type="CDD" id="cd01115">
    <property type="entry name" value="SLC13_permease"/>
    <property type="match status" value="1"/>
</dbReference>
<feature type="transmembrane region" description="Helical" evidence="7">
    <location>
        <begin position="406"/>
        <end position="426"/>
    </location>
</feature>
<evidence type="ECO:0000313" key="9">
    <source>
        <dbReference type="Proteomes" id="UP000037069"/>
    </source>
</evidence>
<keyword evidence="4 7" id="KW-0812">Transmembrane</keyword>
<feature type="transmembrane region" description="Helical" evidence="7">
    <location>
        <begin position="318"/>
        <end position="336"/>
    </location>
</feature>